<evidence type="ECO:0000313" key="3">
    <source>
        <dbReference type="Proteomes" id="UP000245423"/>
    </source>
</evidence>
<dbReference type="InterPro" id="IPR036390">
    <property type="entry name" value="WH_DNA-bd_sf"/>
</dbReference>
<protein>
    <submittedName>
        <fullName evidence="2">Putative transcriptional regulator, ModE family</fullName>
    </submittedName>
</protein>
<dbReference type="SUPFAM" id="SSF46785">
    <property type="entry name" value="Winged helix' DNA-binding domain"/>
    <property type="match status" value="1"/>
</dbReference>
<dbReference type="Gene3D" id="1.10.10.10">
    <property type="entry name" value="Winged helix-like DNA-binding domain superfamily/Winged helix DNA-binding domain"/>
    <property type="match status" value="1"/>
</dbReference>
<dbReference type="EMBL" id="LT669839">
    <property type="protein sequence ID" value="SHD76384.1"/>
    <property type="molecule type" value="Genomic_DNA"/>
</dbReference>
<evidence type="ECO:0000313" key="2">
    <source>
        <dbReference type="EMBL" id="SHD76384.1"/>
    </source>
</evidence>
<dbReference type="InterPro" id="IPR051815">
    <property type="entry name" value="Molybdate_resp_trans_reg"/>
</dbReference>
<dbReference type="Proteomes" id="UP000245423">
    <property type="component" value="Chromosome 1"/>
</dbReference>
<sequence>MKLESRFWIVQNGEKVFGRGPCILLKTIDRFGSLNKAAKELDMSYSKAWSIINRAERALGYSFLERETGGIDGGGSYLTVEGKAIVKAYEGFCKEAEESVEEIFKKYFKDI</sequence>
<name>A0A1M4PLN7_9FIRM</name>
<dbReference type="Pfam" id="PF00126">
    <property type="entry name" value="HTH_1"/>
    <property type="match status" value="1"/>
</dbReference>
<evidence type="ECO:0000259" key="1">
    <source>
        <dbReference type="Pfam" id="PF00126"/>
    </source>
</evidence>
<dbReference type="GO" id="GO:0003700">
    <property type="term" value="F:DNA-binding transcription factor activity"/>
    <property type="evidence" value="ECO:0007669"/>
    <property type="project" value="InterPro"/>
</dbReference>
<dbReference type="AlphaFoldDB" id="A0A1M4PLN7"/>
<dbReference type="InterPro" id="IPR036388">
    <property type="entry name" value="WH-like_DNA-bd_sf"/>
</dbReference>
<dbReference type="PANTHER" id="PTHR30432:SF1">
    <property type="entry name" value="DNA-BINDING TRANSCRIPTIONAL DUAL REGULATOR MODE"/>
    <property type="match status" value="1"/>
</dbReference>
<organism evidence="2 3">
    <name type="scientific">[Clostridium] ultunense Esp</name>
    <dbReference type="NCBI Taxonomy" id="1288971"/>
    <lineage>
        <taxon>Bacteria</taxon>
        <taxon>Bacillati</taxon>
        <taxon>Bacillota</taxon>
        <taxon>Tissierellia</taxon>
        <taxon>Tissierellales</taxon>
        <taxon>Tepidimicrobiaceae</taxon>
        <taxon>Schnuerera</taxon>
    </lineage>
</organism>
<accession>A0A1M4PLN7</accession>
<feature type="domain" description="HTH lysR-type" evidence="1">
    <location>
        <begin position="25"/>
        <end position="82"/>
    </location>
</feature>
<reference evidence="2 3" key="1">
    <citation type="submission" date="2016-11" db="EMBL/GenBank/DDBJ databases">
        <authorList>
            <person name="Manzoor S."/>
        </authorList>
    </citation>
    <scope>NUCLEOTIDE SEQUENCE [LARGE SCALE GENOMIC DNA]</scope>
    <source>
        <strain evidence="2">Clostridium ultunense strain Esp</strain>
    </source>
</reference>
<keyword evidence="3" id="KW-1185">Reference proteome</keyword>
<proteinExistence type="predicted"/>
<dbReference type="InterPro" id="IPR000847">
    <property type="entry name" value="LysR_HTH_N"/>
</dbReference>
<dbReference type="OrthoDB" id="285216at2"/>
<gene>
    <name evidence="2" type="ORF">CUESP1_1008</name>
</gene>
<dbReference type="PANTHER" id="PTHR30432">
    <property type="entry name" value="TRANSCRIPTIONAL REGULATOR MODE"/>
    <property type="match status" value="1"/>
</dbReference>